<sequence>MSAVALQESSGLCDSTESGKIAILNLRNSSSISKEHPDFYHDSWQSETVRCYPLLKGLKTDVQKLLANWPEHPVLNQICVVVDRIMAFSPTSPLARFATGLELTLAKTQEWEANAHSGVSLSSHLVLLTTQILEWRKLELSCWKDCLNRSVERAKARASKWWFHLFWLVHSYVNPEEDNNLDDQKDALKAAEPQELLNLLKQFMEDSPVVEFETRLDLLYSFHCHTIHLEVSDRQRDLQKMLWNVHSFYSQFSTQVKNYIERLRKPIEKKLKDFVKIARWNDISYWSVKETVMKIHRTLHKHVREFEKILQYPVSSVLTQPKEKETVEEGIWDKDNQVYIAYLGEQDNTGINVSLVDTSSYLSLQKLTQKVEAPKADSGSLVGASGSYFNRARH</sequence>
<evidence type="ECO:0000256" key="1">
    <source>
        <dbReference type="ARBA" id="ARBA00022741"/>
    </source>
</evidence>
<dbReference type="OrthoDB" id="422220at2759"/>
<evidence type="ECO:0000313" key="4">
    <source>
        <dbReference type="Proteomes" id="UP000792457"/>
    </source>
</evidence>
<evidence type="ECO:0000256" key="2">
    <source>
        <dbReference type="ARBA" id="ARBA00022840"/>
    </source>
</evidence>
<evidence type="ECO:0000313" key="3">
    <source>
        <dbReference type="EMBL" id="KAG8225225.1"/>
    </source>
</evidence>
<proteinExistence type="predicted"/>
<dbReference type="Proteomes" id="UP000792457">
    <property type="component" value="Unassembled WGS sequence"/>
</dbReference>
<dbReference type="PANTHER" id="PTHR48103">
    <property type="entry name" value="MIDASIN-RELATED"/>
    <property type="match status" value="1"/>
</dbReference>
<reference evidence="3" key="1">
    <citation type="submission" date="2013-04" db="EMBL/GenBank/DDBJ databases">
        <authorList>
            <person name="Qu J."/>
            <person name="Murali S.C."/>
            <person name="Bandaranaike D."/>
            <person name="Bellair M."/>
            <person name="Blankenburg K."/>
            <person name="Chao H."/>
            <person name="Dinh H."/>
            <person name="Doddapaneni H."/>
            <person name="Downs B."/>
            <person name="Dugan-Rocha S."/>
            <person name="Elkadiri S."/>
            <person name="Gnanaolivu R.D."/>
            <person name="Hernandez B."/>
            <person name="Javaid M."/>
            <person name="Jayaseelan J.C."/>
            <person name="Lee S."/>
            <person name="Li M."/>
            <person name="Ming W."/>
            <person name="Munidasa M."/>
            <person name="Muniz J."/>
            <person name="Nguyen L."/>
            <person name="Ongeri F."/>
            <person name="Osuji N."/>
            <person name="Pu L.-L."/>
            <person name="Puazo M."/>
            <person name="Qu C."/>
            <person name="Quiroz J."/>
            <person name="Raj R."/>
            <person name="Weissenberger G."/>
            <person name="Xin Y."/>
            <person name="Zou X."/>
            <person name="Han Y."/>
            <person name="Richards S."/>
            <person name="Worley K."/>
            <person name="Muzny D."/>
            <person name="Gibbs R."/>
        </authorList>
    </citation>
    <scope>NUCLEOTIDE SEQUENCE</scope>
    <source>
        <strain evidence="3">Sampled in the wild</strain>
    </source>
</reference>
<dbReference type="GO" id="GO:0000027">
    <property type="term" value="P:ribosomal large subunit assembly"/>
    <property type="evidence" value="ECO:0007669"/>
    <property type="project" value="TreeGrafter"/>
</dbReference>
<reference evidence="3" key="2">
    <citation type="submission" date="2017-10" db="EMBL/GenBank/DDBJ databases">
        <title>Ladona fulva Genome sequencing and assembly.</title>
        <authorList>
            <person name="Murali S."/>
            <person name="Richards S."/>
            <person name="Bandaranaike D."/>
            <person name="Bellair M."/>
            <person name="Blankenburg K."/>
            <person name="Chao H."/>
            <person name="Dinh H."/>
            <person name="Doddapaneni H."/>
            <person name="Dugan-Rocha S."/>
            <person name="Elkadiri S."/>
            <person name="Gnanaolivu R."/>
            <person name="Hernandez B."/>
            <person name="Skinner E."/>
            <person name="Javaid M."/>
            <person name="Lee S."/>
            <person name="Li M."/>
            <person name="Ming W."/>
            <person name="Munidasa M."/>
            <person name="Muniz J."/>
            <person name="Nguyen L."/>
            <person name="Hughes D."/>
            <person name="Osuji N."/>
            <person name="Pu L.-L."/>
            <person name="Puazo M."/>
            <person name="Qu C."/>
            <person name="Quiroz J."/>
            <person name="Raj R."/>
            <person name="Weissenberger G."/>
            <person name="Xin Y."/>
            <person name="Zou X."/>
            <person name="Han Y."/>
            <person name="Worley K."/>
            <person name="Muzny D."/>
            <person name="Gibbs R."/>
        </authorList>
    </citation>
    <scope>NUCLEOTIDE SEQUENCE</scope>
    <source>
        <strain evidence="3">Sampled in the wild</strain>
    </source>
</reference>
<dbReference type="AlphaFoldDB" id="A0A8K0K0Q6"/>
<gene>
    <name evidence="3" type="ORF">J437_LFUL012700</name>
</gene>
<keyword evidence="2" id="KW-0067">ATP-binding</keyword>
<dbReference type="GO" id="GO:0005634">
    <property type="term" value="C:nucleus"/>
    <property type="evidence" value="ECO:0007669"/>
    <property type="project" value="TreeGrafter"/>
</dbReference>
<dbReference type="GO" id="GO:0000055">
    <property type="term" value="P:ribosomal large subunit export from nucleus"/>
    <property type="evidence" value="ECO:0007669"/>
    <property type="project" value="TreeGrafter"/>
</dbReference>
<dbReference type="GO" id="GO:0005524">
    <property type="term" value="F:ATP binding"/>
    <property type="evidence" value="ECO:0007669"/>
    <property type="project" value="UniProtKB-KW"/>
</dbReference>
<dbReference type="GO" id="GO:0030687">
    <property type="term" value="C:preribosome, large subunit precursor"/>
    <property type="evidence" value="ECO:0007669"/>
    <property type="project" value="TreeGrafter"/>
</dbReference>
<accession>A0A8K0K0Q6</accession>
<dbReference type="EMBL" id="KZ308230">
    <property type="protein sequence ID" value="KAG8225225.1"/>
    <property type="molecule type" value="Genomic_DNA"/>
</dbReference>
<protein>
    <submittedName>
        <fullName evidence="3">Uncharacterized protein</fullName>
    </submittedName>
</protein>
<feature type="non-terminal residue" evidence="3">
    <location>
        <position position="394"/>
    </location>
</feature>
<dbReference type="PANTHER" id="PTHR48103:SF2">
    <property type="entry name" value="MIDASIN"/>
    <property type="match status" value="1"/>
</dbReference>
<keyword evidence="1" id="KW-0547">Nucleotide-binding</keyword>
<organism evidence="3 4">
    <name type="scientific">Ladona fulva</name>
    <name type="common">Scarce chaser dragonfly</name>
    <name type="synonym">Libellula fulva</name>
    <dbReference type="NCBI Taxonomy" id="123851"/>
    <lineage>
        <taxon>Eukaryota</taxon>
        <taxon>Metazoa</taxon>
        <taxon>Ecdysozoa</taxon>
        <taxon>Arthropoda</taxon>
        <taxon>Hexapoda</taxon>
        <taxon>Insecta</taxon>
        <taxon>Pterygota</taxon>
        <taxon>Palaeoptera</taxon>
        <taxon>Odonata</taxon>
        <taxon>Epiprocta</taxon>
        <taxon>Anisoptera</taxon>
        <taxon>Libelluloidea</taxon>
        <taxon>Libellulidae</taxon>
        <taxon>Ladona</taxon>
    </lineage>
</organism>
<keyword evidence="4" id="KW-1185">Reference proteome</keyword>
<name>A0A8K0K0Q6_LADFU</name>
<comment type="caution">
    <text evidence="3">The sequence shown here is derived from an EMBL/GenBank/DDBJ whole genome shotgun (WGS) entry which is preliminary data.</text>
</comment>